<organism evidence="1 2">
    <name type="scientific">Streptococcus suis</name>
    <dbReference type="NCBI Taxonomy" id="1307"/>
    <lineage>
        <taxon>Bacteria</taxon>
        <taxon>Bacillati</taxon>
        <taxon>Bacillota</taxon>
        <taxon>Bacilli</taxon>
        <taxon>Lactobacillales</taxon>
        <taxon>Streptococcaceae</taxon>
        <taxon>Streptococcus</taxon>
    </lineage>
</organism>
<evidence type="ECO:0000313" key="1">
    <source>
        <dbReference type="EMBL" id="MDG4512785.1"/>
    </source>
</evidence>
<proteinExistence type="predicted"/>
<name>A0A9X4RPV9_STRSU</name>
<dbReference type="InterPro" id="IPR026990">
    <property type="entry name" value="TnpW"/>
</dbReference>
<gene>
    <name evidence="1" type="ORF">NOL15_08040</name>
</gene>
<reference evidence="1" key="1">
    <citation type="submission" date="2022-07" db="EMBL/GenBank/DDBJ databases">
        <title>Whole Genome Sequencing of Streptococcus suis.</title>
        <authorList>
            <person name="Dai X."/>
            <person name="Huang J."/>
            <person name="Wang L."/>
        </authorList>
    </citation>
    <scope>NUCLEOTIDE SEQUENCE</scope>
    <source>
        <strain evidence="1">SFB2</strain>
    </source>
</reference>
<dbReference type="AlphaFoldDB" id="A0A9X4RPV9"/>
<comment type="caution">
    <text evidence="1">The sequence shown here is derived from an EMBL/GenBank/DDBJ whole genome shotgun (WGS) entry which is preliminary data.</text>
</comment>
<dbReference type="Pfam" id="PF14202">
    <property type="entry name" value="TnpW"/>
    <property type="match status" value="1"/>
</dbReference>
<dbReference type="Proteomes" id="UP001152879">
    <property type="component" value="Unassembled WGS sequence"/>
</dbReference>
<accession>A0A9X4RPV9</accession>
<sequence length="59" mass="6686">MQEEKTAENKANYIDGGNFKTKIGNTTYLVGVFFNNAKKVTVEDRMKNLIRQEVVAGNF</sequence>
<evidence type="ECO:0000313" key="2">
    <source>
        <dbReference type="Proteomes" id="UP001152879"/>
    </source>
</evidence>
<dbReference type="EMBL" id="JANFML010000026">
    <property type="protein sequence ID" value="MDG4512785.1"/>
    <property type="molecule type" value="Genomic_DNA"/>
</dbReference>
<protein>
    <submittedName>
        <fullName evidence="1">Transposon-encoded TnpW family protein</fullName>
    </submittedName>
</protein>